<dbReference type="AlphaFoldDB" id="A0A7J5TXC5"/>
<reference evidence="3 4" key="1">
    <citation type="submission" date="2019-10" db="EMBL/GenBank/DDBJ databases">
        <title>Rudanella paleaurantiibacter sp. nov., isolated from sludge.</title>
        <authorList>
            <person name="Xu S.Q."/>
        </authorList>
    </citation>
    <scope>NUCLEOTIDE SEQUENCE [LARGE SCALE GENOMIC DNA]</scope>
    <source>
        <strain evidence="3 4">HX-22-17</strain>
    </source>
</reference>
<dbReference type="Gene3D" id="1.10.530.10">
    <property type="match status" value="1"/>
</dbReference>
<dbReference type="InterPro" id="IPR023346">
    <property type="entry name" value="Lysozyme-like_dom_sf"/>
</dbReference>
<dbReference type="Pfam" id="PF01464">
    <property type="entry name" value="SLT"/>
    <property type="match status" value="1"/>
</dbReference>
<dbReference type="PANTHER" id="PTHR37423:SF2">
    <property type="entry name" value="MEMBRANE-BOUND LYTIC MUREIN TRANSGLYCOSYLASE C"/>
    <property type="match status" value="1"/>
</dbReference>
<proteinExistence type="inferred from homology"/>
<dbReference type="EMBL" id="WELI01000006">
    <property type="protein sequence ID" value="KAB7729073.1"/>
    <property type="molecule type" value="Genomic_DNA"/>
</dbReference>
<keyword evidence="4" id="KW-1185">Reference proteome</keyword>
<organism evidence="3 4">
    <name type="scientific">Rudanella paleaurantiibacter</name>
    <dbReference type="NCBI Taxonomy" id="2614655"/>
    <lineage>
        <taxon>Bacteria</taxon>
        <taxon>Pseudomonadati</taxon>
        <taxon>Bacteroidota</taxon>
        <taxon>Cytophagia</taxon>
        <taxon>Cytophagales</taxon>
        <taxon>Cytophagaceae</taxon>
        <taxon>Rudanella</taxon>
    </lineage>
</organism>
<dbReference type="RefSeq" id="WP_152125185.1">
    <property type="nucleotide sequence ID" value="NZ_WELI01000006.1"/>
</dbReference>
<gene>
    <name evidence="3" type="ORF">F5984_15600</name>
</gene>
<dbReference type="PANTHER" id="PTHR37423">
    <property type="entry name" value="SOLUBLE LYTIC MUREIN TRANSGLYCOSYLASE-RELATED"/>
    <property type="match status" value="1"/>
</dbReference>
<dbReference type="SUPFAM" id="SSF53955">
    <property type="entry name" value="Lysozyme-like"/>
    <property type="match status" value="1"/>
</dbReference>
<comment type="caution">
    <text evidence="3">The sequence shown here is derived from an EMBL/GenBank/DDBJ whole genome shotgun (WGS) entry which is preliminary data.</text>
</comment>
<sequence>MIKEISITLLLATGKSVAGAVPTKLAATLFDTSRTSFSGRNLDNPTLLSVDSANRVFPVYFCGEEVPVGQPGVWRRWIQTLRGFSSKDDCLYDVRQRATSFFPIIDPILRKYRIPRDFRYLPLAESELVNDCVSPRGASGYWQLMPETARELGLRVDGNVDERYDLRKATVAVCHYLHQLYRQLGSWSLVAAAYNGGLGHVQSRMQQQRQKNYFKLSLHRETSHYLFRILAYKELISNPKQYELLLSKSAVARLTKPLPRFIKPVPLNMARNGNELIPTEPEPLESDMDSGAPVNPTWGPRPDKSLASPSEFERILAQALYPEADTDLQGQQARFPITRLLAIMAIRFRRPRYLQYQEGEGLRPVHEMEWI</sequence>
<name>A0A7J5TXC5_9BACT</name>
<evidence type="ECO:0000313" key="4">
    <source>
        <dbReference type="Proteomes" id="UP000488299"/>
    </source>
</evidence>
<evidence type="ECO:0000256" key="1">
    <source>
        <dbReference type="ARBA" id="ARBA00007734"/>
    </source>
</evidence>
<evidence type="ECO:0000313" key="3">
    <source>
        <dbReference type="EMBL" id="KAB7729073.1"/>
    </source>
</evidence>
<evidence type="ECO:0000259" key="2">
    <source>
        <dbReference type="Pfam" id="PF01464"/>
    </source>
</evidence>
<dbReference type="InterPro" id="IPR008258">
    <property type="entry name" value="Transglycosylase_SLT_dom_1"/>
</dbReference>
<dbReference type="CDD" id="cd16894">
    <property type="entry name" value="MltD-like"/>
    <property type="match status" value="1"/>
</dbReference>
<comment type="similarity">
    <text evidence="1">Belongs to the transglycosylase Slt family.</text>
</comment>
<dbReference type="Proteomes" id="UP000488299">
    <property type="component" value="Unassembled WGS sequence"/>
</dbReference>
<protein>
    <submittedName>
        <fullName evidence="3">Transglycosylase SLT domain-containing protein</fullName>
    </submittedName>
</protein>
<feature type="domain" description="Transglycosylase SLT" evidence="2">
    <location>
        <begin position="116"/>
        <end position="214"/>
    </location>
</feature>
<accession>A0A7J5TXC5</accession>